<dbReference type="InterPro" id="IPR006016">
    <property type="entry name" value="UspA"/>
</dbReference>
<dbReference type="RefSeq" id="WP_057745809.1">
    <property type="nucleotide sequence ID" value="NZ_BJLU01000002.1"/>
</dbReference>
<accession>A0A0R2HB01</accession>
<comment type="caution">
    <text evidence="3">The sequence shown here is derived from an EMBL/GenBank/DDBJ whole genome shotgun (WGS) entry which is preliminary data.</text>
</comment>
<dbReference type="PRINTS" id="PR01438">
    <property type="entry name" value="UNVRSLSTRESS"/>
</dbReference>
<proteinExistence type="inferred from homology"/>
<organism evidence="3 4">
    <name type="scientific">Weissella viridescens</name>
    <name type="common">Lactobacillus viridescens</name>
    <dbReference type="NCBI Taxonomy" id="1629"/>
    <lineage>
        <taxon>Bacteria</taxon>
        <taxon>Bacillati</taxon>
        <taxon>Bacillota</taxon>
        <taxon>Bacilli</taxon>
        <taxon>Lactobacillales</taxon>
        <taxon>Lactobacillaceae</taxon>
        <taxon>Weissella</taxon>
    </lineage>
</organism>
<reference evidence="3 4" key="1">
    <citation type="journal article" date="2015" name="Genome Announc.">
        <title>Expanding the biotechnology potential of lactobacilli through comparative genomics of 213 strains and associated genera.</title>
        <authorList>
            <person name="Sun Z."/>
            <person name="Harris H.M."/>
            <person name="McCann A."/>
            <person name="Guo C."/>
            <person name="Argimon S."/>
            <person name="Zhang W."/>
            <person name="Yang X."/>
            <person name="Jeffery I.B."/>
            <person name="Cooney J.C."/>
            <person name="Kagawa T.F."/>
            <person name="Liu W."/>
            <person name="Song Y."/>
            <person name="Salvetti E."/>
            <person name="Wrobel A."/>
            <person name="Rasinkangas P."/>
            <person name="Parkhill J."/>
            <person name="Rea M.C."/>
            <person name="O'Sullivan O."/>
            <person name="Ritari J."/>
            <person name="Douillard F.P."/>
            <person name="Paul Ross R."/>
            <person name="Yang R."/>
            <person name="Briner A.E."/>
            <person name="Felis G.E."/>
            <person name="de Vos W.M."/>
            <person name="Barrangou R."/>
            <person name="Klaenhammer T.R."/>
            <person name="Caufield P.W."/>
            <person name="Cui Y."/>
            <person name="Zhang H."/>
            <person name="O'Toole P.W."/>
        </authorList>
    </citation>
    <scope>NUCLEOTIDE SEQUENCE [LARGE SCALE GENOMIC DNA]</scope>
    <source>
        <strain evidence="3 4">DSM 20410</strain>
    </source>
</reference>
<dbReference type="PANTHER" id="PTHR46268">
    <property type="entry name" value="STRESS RESPONSE PROTEIN NHAX"/>
    <property type="match status" value="1"/>
</dbReference>
<dbReference type="EMBL" id="JQBM01000002">
    <property type="protein sequence ID" value="KRN46676.1"/>
    <property type="molecule type" value="Genomic_DNA"/>
</dbReference>
<dbReference type="AlphaFoldDB" id="A0A0R2HB01"/>
<evidence type="ECO:0000256" key="1">
    <source>
        <dbReference type="ARBA" id="ARBA00008791"/>
    </source>
</evidence>
<evidence type="ECO:0000313" key="4">
    <source>
        <dbReference type="Proteomes" id="UP000051992"/>
    </source>
</evidence>
<comment type="similarity">
    <text evidence="1">Belongs to the universal stress protein A family.</text>
</comment>
<dbReference type="InterPro" id="IPR006015">
    <property type="entry name" value="Universal_stress_UspA"/>
</dbReference>
<dbReference type="OrthoDB" id="9789668at2"/>
<dbReference type="Gene3D" id="3.40.50.620">
    <property type="entry name" value="HUPs"/>
    <property type="match status" value="1"/>
</dbReference>
<sequence>MNEAYESILVPVDGSAESEAALDRGIAIALQNGEKTRLHILHVIDTRSFQNISDFQSAMYDQVAETARKTLDEYLEKAKTAGVQRVDYSVEYGAAKTMIAETAPKKFGSDLIVIGATGLNAVERLLIGSVTEYVVRSAKVDTLIARIPMQKD</sequence>
<keyword evidence="4" id="KW-1185">Reference proteome</keyword>
<evidence type="ECO:0000313" key="3">
    <source>
        <dbReference type="EMBL" id="KRN46676.1"/>
    </source>
</evidence>
<dbReference type="Pfam" id="PF00582">
    <property type="entry name" value="Usp"/>
    <property type="match status" value="1"/>
</dbReference>
<feature type="domain" description="UspA" evidence="2">
    <location>
        <begin position="5"/>
        <end position="146"/>
    </location>
</feature>
<dbReference type="Proteomes" id="UP000051992">
    <property type="component" value="Unassembled WGS sequence"/>
</dbReference>
<protein>
    <submittedName>
        <fullName evidence="3">Universal stress protein</fullName>
    </submittedName>
</protein>
<dbReference type="SUPFAM" id="SSF52402">
    <property type="entry name" value="Adenine nucleotide alpha hydrolases-like"/>
    <property type="match status" value="1"/>
</dbReference>
<gene>
    <name evidence="3" type="ORF">IV50_GL000961</name>
</gene>
<name>A0A0R2HB01_WEIVI</name>
<dbReference type="PANTHER" id="PTHR46268:SF6">
    <property type="entry name" value="UNIVERSAL STRESS PROTEIN UP12"/>
    <property type="match status" value="1"/>
</dbReference>
<dbReference type="InterPro" id="IPR014729">
    <property type="entry name" value="Rossmann-like_a/b/a_fold"/>
</dbReference>
<dbReference type="PATRIC" id="fig|1629.5.peg.968"/>
<evidence type="ECO:0000259" key="2">
    <source>
        <dbReference type="Pfam" id="PF00582"/>
    </source>
</evidence>
<dbReference type="CDD" id="cd00293">
    <property type="entry name" value="USP-like"/>
    <property type="match status" value="1"/>
</dbReference>